<comment type="caution">
    <text evidence="7">The sequence shown here is derived from an EMBL/GenBank/DDBJ whole genome shotgun (WGS) entry which is preliminary data.</text>
</comment>
<dbReference type="InterPro" id="IPR016181">
    <property type="entry name" value="Acyl_CoA_acyltransferase"/>
</dbReference>
<dbReference type="OrthoDB" id="424551at2759"/>
<evidence type="ECO:0000256" key="1">
    <source>
        <dbReference type="ARBA" id="ARBA00004123"/>
    </source>
</evidence>
<evidence type="ECO:0000256" key="4">
    <source>
        <dbReference type="ARBA" id="ARBA00022679"/>
    </source>
</evidence>
<dbReference type="PANTHER" id="PTHR20531">
    <property type="entry name" value="N-ALPHA-ACETYLTRANSFERASE 40"/>
    <property type="match status" value="1"/>
</dbReference>
<evidence type="ECO:0000256" key="6">
    <source>
        <dbReference type="ARBA" id="ARBA00023315"/>
    </source>
</evidence>
<dbReference type="EMBL" id="PUHR01000198">
    <property type="protein sequence ID" value="KAG0659190.1"/>
    <property type="molecule type" value="Genomic_DNA"/>
</dbReference>
<dbReference type="Proteomes" id="UP000750334">
    <property type="component" value="Unassembled WGS sequence"/>
</dbReference>
<evidence type="ECO:0000256" key="5">
    <source>
        <dbReference type="ARBA" id="ARBA00023242"/>
    </source>
</evidence>
<dbReference type="PANTHER" id="PTHR20531:SF1">
    <property type="entry name" value="N-ALPHA-ACETYLTRANSFERASE 40"/>
    <property type="match status" value="1"/>
</dbReference>
<comment type="subcellular location">
    <subcellularLocation>
        <location evidence="2">Cytoplasm</location>
    </subcellularLocation>
    <subcellularLocation>
        <location evidence="1">Nucleus</location>
    </subcellularLocation>
</comment>
<dbReference type="AlphaFoldDB" id="A0A9P6VY46"/>
<dbReference type="Gene3D" id="3.40.630.30">
    <property type="match status" value="1"/>
</dbReference>
<evidence type="ECO:0000313" key="8">
    <source>
        <dbReference type="Proteomes" id="UP000750334"/>
    </source>
</evidence>
<organism evidence="7 8">
    <name type="scientific">Maudiozyma exigua</name>
    <name type="common">Yeast</name>
    <name type="synonym">Kazachstania exigua</name>
    <dbReference type="NCBI Taxonomy" id="34358"/>
    <lineage>
        <taxon>Eukaryota</taxon>
        <taxon>Fungi</taxon>
        <taxon>Dikarya</taxon>
        <taxon>Ascomycota</taxon>
        <taxon>Saccharomycotina</taxon>
        <taxon>Saccharomycetes</taxon>
        <taxon>Saccharomycetales</taxon>
        <taxon>Saccharomycetaceae</taxon>
        <taxon>Maudiozyma</taxon>
    </lineage>
</organism>
<keyword evidence="5" id="KW-0539">Nucleus</keyword>
<evidence type="ECO:0000313" key="7">
    <source>
        <dbReference type="EMBL" id="KAG0659190.1"/>
    </source>
</evidence>
<evidence type="ECO:0000256" key="2">
    <source>
        <dbReference type="ARBA" id="ARBA00004496"/>
    </source>
</evidence>
<keyword evidence="3" id="KW-0963">Cytoplasm</keyword>
<protein>
    <submittedName>
        <fullName evidence="7">N alpha-acetyl-transferase</fullName>
    </submittedName>
</protein>
<dbReference type="GO" id="GO:1990189">
    <property type="term" value="F:protein N-terminal-serine acetyltransferase activity"/>
    <property type="evidence" value="ECO:0007669"/>
    <property type="project" value="TreeGrafter"/>
</dbReference>
<proteinExistence type="predicted"/>
<evidence type="ECO:0000256" key="3">
    <source>
        <dbReference type="ARBA" id="ARBA00022490"/>
    </source>
</evidence>
<dbReference type="GO" id="GO:0005737">
    <property type="term" value="C:cytoplasm"/>
    <property type="evidence" value="ECO:0007669"/>
    <property type="project" value="UniProtKB-SubCell"/>
</dbReference>
<sequence>MNEADVFEEFLSIIIANFPEQLQVKIENETHNLQRCILFMNPKDTPVQITNDVNISEYRESKNEHNEYLAQLLSILDQNLGSKYKKVSSQIYENHKSWRDNKLEEMKTPGLIHVGYKLNNEETLLYMSFMLTNETGCYHEEDVDMHEAFDCSVIYLYEIQILSQLRRQGLGKILLNEILVNCGKEIYSNRQHSKKSSLFNISFIGIELTVFSDNISAIKFYEYIGMKLTPWSPQDELITIESRITRSQRKNRMISNVNLRNSTRTITKKPIYYLYYYVYT</sequence>
<keyword evidence="4" id="KW-0808">Transferase</keyword>
<reference evidence="7 8" key="1">
    <citation type="submission" date="2020-11" db="EMBL/GenBank/DDBJ databases">
        <title>Kefir isolates.</title>
        <authorList>
            <person name="Marcisauskas S."/>
            <person name="Kim Y."/>
            <person name="Blasche S."/>
        </authorList>
    </citation>
    <scope>NUCLEOTIDE SEQUENCE [LARGE SCALE GENOMIC DNA]</scope>
    <source>
        <strain evidence="7 8">OG2</strain>
    </source>
</reference>
<dbReference type="GO" id="GO:0043998">
    <property type="term" value="F:histone H2A acetyltransferase activity"/>
    <property type="evidence" value="ECO:0007669"/>
    <property type="project" value="InterPro"/>
</dbReference>
<keyword evidence="6" id="KW-0012">Acyltransferase</keyword>
<gene>
    <name evidence="7" type="primary">NAT4</name>
    <name evidence="7" type="ORF">C6P45_001900</name>
</gene>
<dbReference type="GO" id="GO:0010485">
    <property type="term" value="F:histone H4 acetyltransferase activity"/>
    <property type="evidence" value="ECO:0007669"/>
    <property type="project" value="InterPro"/>
</dbReference>
<dbReference type="InterPro" id="IPR039949">
    <property type="entry name" value="NAA40"/>
</dbReference>
<name>A0A9P6VY46_MAUEX</name>
<dbReference type="GO" id="GO:0005634">
    <property type="term" value="C:nucleus"/>
    <property type="evidence" value="ECO:0007669"/>
    <property type="project" value="UniProtKB-SubCell"/>
</dbReference>
<accession>A0A9P6VY46</accession>
<keyword evidence="8" id="KW-1185">Reference proteome</keyword>
<dbReference type="SUPFAM" id="SSF55729">
    <property type="entry name" value="Acyl-CoA N-acyltransferases (Nat)"/>
    <property type="match status" value="1"/>
</dbReference>